<reference evidence="2 3" key="1">
    <citation type="submission" date="2024-01" db="EMBL/GenBank/DDBJ databases">
        <title>The genomes of 5 underutilized Papilionoideae crops provide insights into root nodulation and disease resistanc.</title>
        <authorList>
            <person name="Yuan L."/>
        </authorList>
    </citation>
    <scope>NUCLEOTIDE SEQUENCE [LARGE SCALE GENOMIC DNA]</scope>
    <source>
        <strain evidence="2">ZHUSHIDOU_FW_LH</strain>
        <tissue evidence="2">Leaf</tissue>
    </source>
</reference>
<accession>A0AAN9IF98</accession>
<gene>
    <name evidence="2" type="ORF">RIF29_23701</name>
</gene>
<dbReference type="AlphaFoldDB" id="A0AAN9IF98"/>
<protein>
    <submittedName>
        <fullName evidence="2">Uncharacterized protein</fullName>
    </submittedName>
</protein>
<name>A0AAN9IF98_CROPI</name>
<organism evidence="2 3">
    <name type="scientific">Crotalaria pallida</name>
    <name type="common">Smooth rattlebox</name>
    <name type="synonym">Crotalaria striata</name>
    <dbReference type="NCBI Taxonomy" id="3830"/>
    <lineage>
        <taxon>Eukaryota</taxon>
        <taxon>Viridiplantae</taxon>
        <taxon>Streptophyta</taxon>
        <taxon>Embryophyta</taxon>
        <taxon>Tracheophyta</taxon>
        <taxon>Spermatophyta</taxon>
        <taxon>Magnoliopsida</taxon>
        <taxon>eudicotyledons</taxon>
        <taxon>Gunneridae</taxon>
        <taxon>Pentapetalae</taxon>
        <taxon>rosids</taxon>
        <taxon>fabids</taxon>
        <taxon>Fabales</taxon>
        <taxon>Fabaceae</taxon>
        <taxon>Papilionoideae</taxon>
        <taxon>50 kb inversion clade</taxon>
        <taxon>genistoids sensu lato</taxon>
        <taxon>core genistoids</taxon>
        <taxon>Crotalarieae</taxon>
        <taxon>Crotalaria</taxon>
    </lineage>
</organism>
<dbReference type="Proteomes" id="UP001372338">
    <property type="component" value="Unassembled WGS sequence"/>
</dbReference>
<evidence type="ECO:0000313" key="3">
    <source>
        <dbReference type="Proteomes" id="UP001372338"/>
    </source>
</evidence>
<evidence type="ECO:0000313" key="2">
    <source>
        <dbReference type="EMBL" id="KAK7270506.1"/>
    </source>
</evidence>
<keyword evidence="3" id="KW-1185">Reference proteome</keyword>
<dbReference type="EMBL" id="JAYWIO010000004">
    <property type="protein sequence ID" value="KAK7270506.1"/>
    <property type="molecule type" value="Genomic_DNA"/>
</dbReference>
<proteinExistence type="predicted"/>
<evidence type="ECO:0000256" key="1">
    <source>
        <dbReference type="SAM" id="MobiDB-lite"/>
    </source>
</evidence>
<comment type="caution">
    <text evidence="2">The sequence shown here is derived from an EMBL/GenBank/DDBJ whole genome shotgun (WGS) entry which is preliminary data.</text>
</comment>
<sequence length="103" mass="11720">MSKKETMSSVWTEEKHVHFLNTMEASFVTTMLHRYRLDRHLPDTSDSTLDSKPPSSNHNNNKKHAPSSSSDSVVPRARRTKRKSSQPLNSSPEQKKLCPCIEA</sequence>
<feature type="region of interest" description="Disordered" evidence="1">
    <location>
        <begin position="41"/>
        <end position="103"/>
    </location>
</feature>